<comment type="caution">
    <text evidence="1">The sequence shown here is derived from an EMBL/GenBank/DDBJ whole genome shotgun (WGS) entry which is preliminary data.</text>
</comment>
<dbReference type="AlphaFoldDB" id="A0A8T0EUF8"/>
<organism evidence="1 2">
    <name type="scientific">Argiope bruennichi</name>
    <name type="common">Wasp spider</name>
    <name type="synonym">Aranea bruennichi</name>
    <dbReference type="NCBI Taxonomy" id="94029"/>
    <lineage>
        <taxon>Eukaryota</taxon>
        <taxon>Metazoa</taxon>
        <taxon>Ecdysozoa</taxon>
        <taxon>Arthropoda</taxon>
        <taxon>Chelicerata</taxon>
        <taxon>Arachnida</taxon>
        <taxon>Araneae</taxon>
        <taxon>Araneomorphae</taxon>
        <taxon>Entelegynae</taxon>
        <taxon>Araneoidea</taxon>
        <taxon>Araneidae</taxon>
        <taxon>Argiope</taxon>
    </lineage>
</organism>
<dbReference type="Proteomes" id="UP000807504">
    <property type="component" value="Unassembled WGS sequence"/>
</dbReference>
<proteinExistence type="predicted"/>
<evidence type="ECO:0000313" key="2">
    <source>
        <dbReference type="Proteomes" id="UP000807504"/>
    </source>
</evidence>
<reference evidence="1" key="2">
    <citation type="submission" date="2020-06" db="EMBL/GenBank/DDBJ databases">
        <authorList>
            <person name="Sheffer M."/>
        </authorList>
    </citation>
    <scope>NUCLEOTIDE SEQUENCE</scope>
</reference>
<protein>
    <submittedName>
        <fullName evidence="1">Uncharacterized protein</fullName>
    </submittedName>
</protein>
<keyword evidence="2" id="KW-1185">Reference proteome</keyword>
<sequence length="131" mass="15091">MPIKGEIFWEVGKSLTKDTWTKGECVTSPEFPVTEKCSLIVKFYPGGFGNTDRPTFIRFRTNTDDPLKMCGEVQLCHGITIAKIYTFEDNYKVGESICTRHLDDIGSLHRLKIFHSLPDMCYRLLYTIRDC</sequence>
<name>A0A8T0EUF8_ARGBR</name>
<accession>A0A8T0EUF8</accession>
<reference evidence="1" key="1">
    <citation type="journal article" date="2020" name="bioRxiv">
        <title>Chromosome-level reference genome of the European wasp spider Argiope bruennichi: a resource for studies on range expansion and evolutionary adaptation.</title>
        <authorList>
            <person name="Sheffer M.M."/>
            <person name="Hoppe A."/>
            <person name="Krehenwinkel H."/>
            <person name="Uhl G."/>
            <person name="Kuss A.W."/>
            <person name="Jensen L."/>
            <person name="Jensen C."/>
            <person name="Gillespie R.G."/>
            <person name="Hoff K.J."/>
            <person name="Prost S."/>
        </authorList>
    </citation>
    <scope>NUCLEOTIDE SEQUENCE</scope>
</reference>
<dbReference type="EMBL" id="JABXBU010001863">
    <property type="protein sequence ID" value="KAF8781730.1"/>
    <property type="molecule type" value="Genomic_DNA"/>
</dbReference>
<gene>
    <name evidence="1" type="ORF">HNY73_012099</name>
</gene>
<evidence type="ECO:0000313" key="1">
    <source>
        <dbReference type="EMBL" id="KAF8781730.1"/>
    </source>
</evidence>